<name>A0A0C3RY52_PHLG1</name>
<gene>
    <name evidence="2" type="ORF">PHLGIDRAFT_442252</name>
</gene>
<evidence type="ECO:0000313" key="3">
    <source>
        <dbReference type="Proteomes" id="UP000053257"/>
    </source>
</evidence>
<organism evidence="2 3">
    <name type="scientific">Phlebiopsis gigantea (strain 11061_1 CR5-6)</name>
    <name type="common">White-rot fungus</name>
    <name type="synonym">Peniophora gigantea</name>
    <dbReference type="NCBI Taxonomy" id="745531"/>
    <lineage>
        <taxon>Eukaryota</taxon>
        <taxon>Fungi</taxon>
        <taxon>Dikarya</taxon>
        <taxon>Basidiomycota</taxon>
        <taxon>Agaricomycotina</taxon>
        <taxon>Agaricomycetes</taxon>
        <taxon>Polyporales</taxon>
        <taxon>Phanerochaetaceae</taxon>
        <taxon>Phlebiopsis</taxon>
    </lineage>
</organism>
<evidence type="ECO:0000313" key="2">
    <source>
        <dbReference type="EMBL" id="KIP06951.1"/>
    </source>
</evidence>
<sequence>MIGHLLIGPRGSCGMAQQPSRRRYMESGVRSSAKTTVSSVQGDRLAMGAWRTYPCLFLIPPAGRHSACTTRSDCTNRSRVACTFAVGESAPAPSFSQVPPRPCDKLSEDAGLVCGSLFLVLDRVQAHGHIHTQATRTACSRVALSRVCRCSGLPLFLFIRVATIPPADIQVATVCMCSSLPSHNS</sequence>
<dbReference type="Proteomes" id="UP000053257">
    <property type="component" value="Unassembled WGS sequence"/>
</dbReference>
<proteinExistence type="predicted"/>
<keyword evidence="3" id="KW-1185">Reference proteome</keyword>
<dbReference type="AlphaFoldDB" id="A0A0C3RY52"/>
<dbReference type="EMBL" id="KN840507">
    <property type="protein sequence ID" value="KIP06951.1"/>
    <property type="molecule type" value="Genomic_DNA"/>
</dbReference>
<dbReference type="HOGENOM" id="CLU_1461837_0_0_1"/>
<accession>A0A0C3RY52</accession>
<protein>
    <submittedName>
        <fullName evidence="2">Uncharacterized protein</fullName>
    </submittedName>
</protein>
<reference evidence="2 3" key="1">
    <citation type="journal article" date="2014" name="PLoS Genet.">
        <title>Analysis of the Phlebiopsis gigantea genome, transcriptome and secretome provides insight into its pioneer colonization strategies of wood.</title>
        <authorList>
            <person name="Hori C."/>
            <person name="Ishida T."/>
            <person name="Igarashi K."/>
            <person name="Samejima M."/>
            <person name="Suzuki H."/>
            <person name="Master E."/>
            <person name="Ferreira P."/>
            <person name="Ruiz-Duenas F.J."/>
            <person name="Held B."/>
            <person name="Canessa P."/>
            <person name="Larrondo L.F."/>
            <person name="Schmoll M."/>
            <person name="Druzhinina I.S."/>
            <person name="Kubicek C.P."/>
            <person name="Gaskell J.A."/>
            <person name="Kersten P."/>
            <person name="St John F."/>
            <person name="Glasner J."/>
            <person name="Sabat G."/>
            <person name="Splinter BonDurant S."/>
            <person name="Syed K."/>
            <person name="Yadav J."/>
            <person name="Mgbeahuruike A.C."/>
            <person name="Kovalchuk A."/>
            <person name="Asiegbu F.O."/>
            <person name="Lackner G."/>
            <person name="Hoffmeister D."/>
            <person name="Rencoret J."/>
            <person name="Gutierrez A."/>
            <person name="Sun H."/>
            <person name="Lindquist E."/>
            <person name="Barry K."/>
            <person name="Riley R."/>
            <person name="Grigoriev I.V."/>
            <person name="Henrissat B."/>
            <person name="Kues U."/>
            <person name="Berka R.M."/>
            <person name="Martinez A.T."/>
            <person name="Covert S.F."/>
            <person name="Blanchette R.A."/>
            <person name="Cullen D."/>
        </authorList>
    </citation>
    <scope>NUCLEOTIDE SEQUENCE [LARGE SCALE GENOMIC DNA]</scope>
    <source>
        <strain evidence="2 3">11061_1 CR5-6</strain>
    </source>
</reference>
<evidence type="ECO:0000256" key="1">
    <source>
        <dbReference type="SAM" id="MobiDB-lite"/>
    </source>
</evidence>
<feature type="region of interest" description="Disordered" evidence="1">
    <location>
        <begin position="13"/>
        <end position="35"/>
    </location>
</feature>